<dbReference type="EMBL" id="CDMY01000347">
    <property type="protein sequence ID" value="CEM04126.1"/>
    <property type="molecule type" value="Genomic_DNA"/>
</dbReference>
<name>A0A0G4EYV4_VITBC</name>
<dbReference type="AlphaFoldDB" id="A0A0G4EYV4"/>
<dbReference type="InParanoid" id="A0A0G4EYV4"/>
<feature type="compositionally biased region" description="Low complexity" evidence="1">
    <location>
        <begin position="12"/>
        <end position="22"/>
    </location>
</feature>
<keyword evidence="3" id="KW-1185">Reference proteome</keyword>
<feature type="region of interest" description="Disordered" evidence="1">
    <location>
        <begin position="1"/>
        <end position="78"/>
    </location>
</feature>
<gene>
    <name evidence="2" type="ORF">Vbra_8559</name>
</gene>
<feature type="compositionally biased region" description="Low complexity" evidence="1">
    <location>
        <begin position="46"/>
        <end position="55"/>
    </location>
</feature>
<organism evidence="2 3">
    <name type="scientific">Vitrella brassicaformis (strain CCMP3155)</name>
    <dbReference type="NCBI Taxonomy" id="1169540"/>
    <lineage>
        <taxon>Eukaryota</taxon>
        <taxon>Sar</taxon>
        <taxon>Alveolata</taxon>
        <taxon>Colpodellida</taxon>
        <taxon>Vitrellaceae</taxon>
        <taxon>Vitrella</taxon>
    </lineage>
</organism>
<evidence type="ECO:0000256" key="1">
    <source>
        <dbReference type="SAM" id="MobiDB-lite"/>
    </source>
</evidence>
<accession>A0A0G4EYV4</accession>
<reference evidence="2 3" key="1">
    <citation type="submission" date="2014-11" db="EMBL/GenBank/DDBJ databases">
        <authorList>
            <person name="Zhu J."/>
            <person name="Qi W."/>
            <person name="Song R."/>
        </authorList>
    </citation>
    <scope>NUCLEOTIDE SEQUENCE [LARGE SCALE GENOMIC DNA]</scope>
</reference>
<feature type="compositionally biased region" description="Basic residues" evidence="1">
    <location>
        <begin position="27"/>
        <end position="45"/>
    </location>
</feature>
<dbReference type="VEuPathDB" id="CryptoDB:Vbra_8559"/>
<protein>
    <submittedName>
        <fullName evidence="2">Uncharacterized protein</fullName>
    </submittedName>
</protein>
<evidence type="ECO:0000313" key="3">
    <source>
        <dbReference type="Proteomes" id="UP000041254"/>
    </source>
</evidence>
<proteinExistence type="predicted"/>
<evidence type="ECO:0000313" key="2">
    <source>
        <dbReference type="EMBL" id="CEM04126.1"/>
    </source>
</evidence>
<sequence>MSAAFGFDGPHATSTAKSSSTSLPRRSVAHRQPHRHHQSYARRTVRTPAAAASPDARPDGPPSPSQSRPGAAIPSSEDGNVSLQAAVAQWQAAGLSVGIFNRTTGLTTNLPPVPPTPPPPLPMGTIPSDSPNRTVYRVKAKRGLDGRRYEACLHQDGRSLLDPHGDVIMLPEEGEQSGWMNLELEGEDEGGRMVDPHVQPVGHVRHSRHSWRRVVRREAWSVEKLLSLMFM</sequence>
<dbReference type="Proteomes" id="UP000041254">
    <property type="component" value="Unassembled WGS sequence"/>
</dbReference>